<sequence>MKVVGLTGGAASGKSSVAKIIRQEGYPVLDIDKLLHLTPTNPSKASTLFRWFFRILSLIKKYSQAKVNTTLGPNDLRRILLKWVLWKYITGYRMVFVKSRLLYEQGLSRFVSAVIMVYCTKEVMIQRLMERDGCHENLAVLRAEPNGWIEKKRQMADYVIHNSDSFRNTESQVLLVLDKLRPSWTSSIIPLLVPTIMATTVLGFWIKSRQL</sequence>
<evidence type="ECO:0000256" key="1">
    <source>
        <dbReference type="ARBA" id="ARBA00022741"/>
    </source>
</evidence>
<dbReference type="EC" id="2.7.1.24" evidence="4"/>
<dbReference type="PANTHER" id="PTHR10695">
    <property type="entry name" value="DEPHOSPHO-COA KINASE-RELATED"/>
    <property type="match status" value="1"/>
</dbReference>
<organism evidence="4 5">
    <name type="scientific">Basidiobolus ranarum</name>
    <dbReference type="NCBI Taxonomy" id="34480"/>
    <lineage>
        <taxon>Eukaryota</taxon>
        <taxon>Fungi</taxon>
        <taxon>Fungi incertae sedis</taxon>
        <taxon>Zoopagomycota</taxon>
        <taxon>Entomophthoromycotina</taxon>
        <taxon>Basidiobolomycetes</taxon>
        <taxon>Basidiobolales</taxon>
        <taxon>Basidiobolaceae</taxon>
        <taxon>Basidiobolus</taxon>
    </lineage>
</organism>
<accession>A0ABR2WKS0</accession>
<evidence type="ECO:0000313" key="5">
    <source>
        <dbReference type="Proteomes" id="UP001479436"/>
    </source>
</evidence>
<reference evidence="4 5" key="1">
    <citation type="submission" date="2023-04" db="EMBL/GenBank/DDBJ databases">
        <title>Genome of Basidiobolus ranarum AG-B5.</title>
        <authorList>
            <person name="Stajich J.E."/>
            <person name="Carter-House D."/>
            <person name="Gryganskyi A."/>
        </authorList>
    </citation>
    <scope>NUCLEOTIDE SEQUENCE [LARGE SCALE GENOMIC DNA]</scope>
    <source>
        <strain evidence="4 5">AG-B5</strain>
    </source>
</reference>
<keyword evidence="4" id="KW-0808">Transferase</keyword>
<dbReference type="Proteomes" id="UP001479436">
    <property type="component" value="Unassembled WGS sequence"/>
</dbReference>
<dbReference type="GO" id="GO:0004140">
    <property type="term" value="F:dephospho-CoA kinase activity"/>
    <property type="evidence" value="ECO:0007669"/>
    <property type="project" value="UniProtKB-EC"/>
</dbReference>
<dbReference type="CDD" id="cd02022">
    <property type="entry name" value="DPCK"/>
    <property type="match status" value="1"/>
</dbReference>
<dbReference type="PANTHER" id="PTHR10695:SF46">
    <property type="entry name" value="BIFUNCTIONAL COENZYME A SYNTHASE-RELATED"/>
    <property type="match status" value="1"/>
</dbReference>
<protein>
    <submittedName>
        <fullName evidence="4">Dephospho-CoA kinase cab5</fullName>
        <ecNumber evidence="4">2.7.1.24</ecNumber>
    </submittedName>
</protein>
<comment type="caution">
    <text evidence="4">The sequence shown here is derived from an EMBL/GenBank/DDBJ whole genome shotgun (WGS) entry which is preliminary data.</text>
</comment>
<evidence type="ECO:0000256" key="3">
    <source>
        <dbReference type="SAM" id="Phobius"/>
    </source>
</evidence>
<keyword evidence="3" id="KW-1133">Transmembrane helix</keyword>
<dbReference type="InterPro" id="IPR001977">
    <property type="entry name" value="Depp_CoAkinase"/>
</dbReference>
<dbReference type="Gene3D" id="3.40.50.300">
    <property type="entry name" value="P-loop containing nucleotide triphosphate hydrolases"/>
    <property type="match status" value="2"/>
</dbReference>
<evidence type="ECO:0000256" key="2">
    <source>
        <dbReference type="ARBA" id="ARBA00022840"/>
    </source>
</evidence>
<keyword evidence="5" id="KW-1185">Reference proteome</keyword>
<gene>
    <name evidence="4" type="primary">CAB5_2</name>
    <name evidence="4" type="ORF">K7432_012435</name>
</gene>
<keyword evidence="3" id="KW-0472">Membrane</keyword>
<dbReference type="Pfam" id="PF01121">
    <property type="entry name" value="CoaE"/>
    <property type="match status" value="2"/>
</dbReference>
<dbReference type="InterPro" id="IPR027417">
    <property type="entry name" value="P-loop_NTPase"/>
</dbReference>
<keyword evidence="1" id="KW-0547">Nucleotide-binding</keyword>
<proteinExistence type="inferred from homology"/>
<evidence type="ECO:0000313" key="4">
    <source>
        <dbReference type="EMBL" id="KAK9762128.1"/>
    </source>
</evidence>
<dbReference type="EMBL" id="JASJQH010001081">
    <property type="protein sequence ID" value="KAK9762128.1"/>
    <property type="molecule type" value="Genomic_DNA"/>
</dbReference>
<name>A0ABR2WKS0_9FUNG</name>
<dbReference type="HAMAP" id="MF_00376">
    <property type="entry name" value="Dephospho_CoA_kinase"/>
    <property type="match status" value="1"/>
</dbReference>
<dbReference type="SUPFAM" id="SSF52540">
    <property type="entry name" value="P-loop containing nucleoside triphosphate hydrolases"/>
    <property type="match status" value="1"/>
</dbReference>
<dbReference type="PROSITE" id="PS51219">
    <property type="entry name" value="DPCK"/>
    <property type="match status" value="1"/>
</dbReference>
<keyword evidence="2" id="KW-0067">ATP-binding</keyword>
<feature type="transmembrane region" description="Helical" evidence="3">
    <location>
        <begin position="184"/>
        <end position="206"/>
    </location>
</feature>
<keyword evidence="4" id="KW-0418">Kinase</keyword>
<keyword evidence="3" id="KW-0812">Transmembrane</keyword>